<gene>
    <name evidence="4" type="ORF">ENR15_17065</name>
</gene>
<dbReference type="InterPro" id="IPR036249">
    <property type="entry name" value="Thioredoxin-like_sf"/>
</dbReference>
<evidence type="ECO:0000256" key="2">
    <source>
        <dbReference type="PIRSR" id="PIRSR037031-51"/>
    </source>
</evidence>
<reference evidence="4" key="1">
    <citation type="journal article" date="2020" name="mSystems">
        <title>Genome- and Community-Level Interaction Insights into Carbon Utilization and Element Cycling Functions of Hydrothermarchaeota in Hydrothermal Sediment.</title>
        <authorList>
            <person name="Zhou Z."/>
            <person name="Liu Y."/>
            <person name="Xu W."/>
            <person name="Pan J."/>
            <person name="Luo Z.H."/>
            <person name="Li M."/>
        </authorList>
    </citation>
    <scope>NUCLEOTIDE SEQUENCE [LARGE SCALE GENOMIC DNA]</scope>
    <source>
        <strain evidence="4">SpSt-374</strain>
    </source>
</reference>
<keyword evidence="2" id="KW-1015">Disulfide bond</keyword>
<evidence type="ECO:0000259" key="3">
    <source>
        <dbReference type="Pfam" id="PF13192"/>
    </source>
</evidence>
<dbReference type="InterPro" id="IPR012336">
    <property type="entry name" value="Thioredoxin-like_fold"/>
</dbReference>
<dbReference type="InterPro" id="IPR005243">
    <property type="entry name" value="THIRX-like_proc"/>
</dbReference>
<dbReference type="EMBL" id="DSPX01000173">
    <property type="protein sequence ID" value="HGG02299.1"/>
    <property type="molecule type" value="Genomic_DNA"/>
</dbReference>
<feature type="domain" description="Thioredoxin-like fold" evidence="3">
    <location>
        <begin position="5"/>
        <end position="78"/>
    </location>
</feature>
<organism evidence="4">
    <name type="scientific">Planktothricoides sp. SpSt-374</name>
    <dbReference type="NCBI Taxonomy" id="2282167"/>
    <lineage>
        <taxon>Bacteria</taxon>
        <taxon>Bacillati</taxon>
        <taxon>Cyanobacteriota</taxon>
        <taxon>Cyanophyceae</taxon>
        <taxon>Oscillatoriophycideae</taxon>
        <taxon>Oscillatoriales</taxon>
        <taxon>Oscillatoriaceae</taxon>
        <taxon>Planktothricoides</taxon>
    </lineage>
</organism>
<proteinExistence type="predicted"/>
<dbReference type="AlphaFoldDB" id="A0A7C3VJ17"/>
<evidence type="ECO:0000313" key="4">
    <source>
        <dbReference type="EMBL" id="HGG02299.1"/>
    </source>
</evidence>
<dbReference type="Gene3D" id="3.40.30.10">
    <property type="entry name" value="Glutaredoxin"/>
    <property type="match status" value="1"/>
</dbReference>
<name>A0A7C3VJ17_9CYAN</name>
<dbReference type="NCBIfam" id="TIGR00412">
    <property type="entry name" value="redox_disulf_2"/>
    <property type="match status" value="1"/>
</dbReference>
<sequence length="80" mass="8305">MSAIKIEILGSGCKKCHQLEANARTAVSTLGIEAEVAHITDSIEIAKRGILSTPALAVNGKVVSKGKLISPAEIEQLLAP</sequence>
<feature type="active site" description="Nucleophile" evidence="1">
    <location>
        <position position="13"/>
    </location>
</feature>
<keyword evidence="2" id="KW-0676">Redox-active center</keyword>
<accession>A0A7C3VJ17</accession>
<dbReference type="PANTHER" id="PTHR36450">
    <property type="entry name" value="THIOREDOXIN"/>
    <property type="match status" value="1"/>
</dbReference>
<dbReference type="PIRSF" id="PIRSF037031">
    <property type="entry name" value="Redox_disulphide_2"/>
    <property type="match status" value="1"/>
</dbReference>
<feature type="active site" description="Nucleophile" evidence="1">
    <location>
        <position position="16"/>
    </location>
</feature>
<protein>
    <submittedName>
        <fullName evidence="4">Thioredoxin family protein</fullName>
    </submittedName>
</protein>
<comment type="caution">
    <text evidence="4">The sequence shown here is derived from an EMBL/GenBank/DDBJ whole genome shotgun (WGS) entry which is preliminary data.</text>
</comment>
<evidence type="ECO:0000256" key="1">
    <source>
        <dbReference type="PIRSR" id="PIRSR037031-50"/>
    </source>
</evidence>
<dbReference type="Pfam" id="PF13192">
    <property type="entry name" value="Thioredoxin_3"/>
    <property type="match status" value="1"/>
</dbReference>
<dbReference type="SUPFAM" id="SSF52833">
    <property type="entry name" value="Thioredoxin-like"/>
    <property type="match status" value="1"/>
</dbReference>
<feature type="disulfide bond" description="Redox-active" evidence="2">
    <location>
        <begin position="13"/>
        <end position="16"/>
    </location>
</feature>
<dbReference type="PANTHER" id="PTHR36450:SF1">
    <property type="entry name" value="THIOREDOXIN"/>
    <property type="match status" value="1"/>
</dbReference>